<organism evidence="1 2">
    <name type="scientific">Dryococelus australis</name>
    <dbReference type="NCBI Taxonomy" id="614101"/>
    <lineage>
        <taxon>Eukaryota</taxon>
        <taxon>Metazoa</taxon>
        <taxon>Ecdysozoa</taxon>
        <taxon>Arthropoda</taxon>
        <taxon>Hexapoda</taxon>
        <taxon>Insecta</taxon>
        <taxon>Pterygota</taxon>
        <taxon>Neoptera</taxon>
        <taxon>Polyneoptera</taxon>
        <taxon>Phasmatodea</taxon>
        <taxon>Verophasmatodea</taxon>
        <taxon>Anareolatae</taxon>
        <taxon>Phasmatidae</taxon>
        <taxon>Eurycanthinae</taxon>
        <taxon>Dryococelus</taxon>
    </lineage>
</organism>
<name>A0ABQ9I5Y9_9NEOP</name>
<reference evidence="1 2" key="1">
    <citation type="submission" date="2023-02" db="EMBL/GenBank/DDBJ databases">
        <title>LHISI_Scaffold_Assembly.</title>
        <authorList>
            <person name="Stuart O.P."/>
            <person name="Cleave R."/>
            <person name="Magrath M.J.L."/>
            <person name="Mikheyev A.S."/>
        </authorList>
    </citation>
    <scope>NUCLEOTIDE SEQUENCE [LARGE SCALE GENOMIC DNA]</scope>
    <source>
        <strain evidence="1">Daus_M_001</strain>
        <tissue evidence="1">Leg muscle</tissue>
    </source>
</reference>
<keyword evidence="2" id="KW-1185">Reference proteome</keyword>
<sequence length="85" mass="9697">MLMKRNISLLTAQRDIASVQAVPKPSDILQQIGCDIYNENCLLRKCENCISNEIHFSHFKGNDIGVYLKCKLPKKHTQIKIGIKK</sequence>
<gene>
    <name evidence="1" type="ORF">PR048_004640</name>
</gene>
<dbReference type="Proteomes" id="UP001159363">
    <property type="component" value="Chromosome 2"/>
</dbReference>
<proteinExistence type="predicted"/>
<evidence type="ECO:0000313" key="2">
    <source>
        <dbReference type="Proteomes" id="UP001159363"/>
    </source>
</evidence>
<protein>
    <submittedName>
        <fullName evidence="1">Uncharacterized protein</fullName>
    </submittedName>
</protein>
<comment type="caution">
    <text evidence="1">The sequence shown here is derived from an EMBL/GenBank/DDBJ whole genome shotgun (WGS) entry which is preliminary data.</text>
</comment>
<dbReference type="EMBL" id="JARBHB010000002">
    <property type="protein sequence ID" value="KAJ8892066.1"/>
    <property type="molecule type" value="Genomic_DNA"/>
</dbReference>
<accession>A0ABQ9I5Y9</accession>
<evidence type="ECO:0000313" key="1">
    <source>
        <dbReference type="EMBL" id="KAJ8892066.1"/>
    </source>
</evidence>